<feature type="transmembrane region" description="Helical" evidence="7">
    <location>
        <begin position="62"/>
        <end position="87"/>
    </location>
</feature>
<evidence type="ECO:0000313" key="9">
    <source>
        <dbReference type="EMBL" id="OIJ25104.1"/>
    </source>
</evidence>
<comment type="similarity">
    <text evidence="6">Belongs to the ABC-4 integral membrane protein family.</text>
</comment>
<keyword evidence="10" id="KW-1185">Reference proteome</keyword>
<gene>
    <name evidence="9" type="ORF">UG56_019520</name>
</gene>
<evidence type="ECO:0000256" key="6">
    <source>
        <dbReference type="ARBA" id="ARBA00038076"/>
    </source>
</evidence>
<evidence type="ECO:0000256" key="1">
    <source>
        <dbReference type="ARBA" id="ARBA00004651"/>
    </source>
</evidence>
<feature type="transmembrane region" description="Helical" evidence="7">
    <location>
        <begin position="593"/>
        <end position="615"/>
    </location>
</feature>
<dbReference type="PANTHER" id="PTHR30572:SF4">
    <property type="entry name" value="ABC TRANSPORTER PERMEASE YTRF"/>
    <property type="match status" value="1"/>
</dbReference>
<dbReference type="Pfam" id="PF02687">
    <property type="entry name" value="FtsX"/>
    <property type="match status" value="2"/>
</dbReference>
<feature type="domain" description="ABC3 transporter permease C-terminal" evidence="8">
    <location>
        <begin position="65"/>
        <end position="176"/>
    </location>
</feature>
<keyword evidence="2" id="KW-1003">Cell membrane</keyword>
<evidence type="ECO:0000256" key="5">
    <source>
        <dbReference type="ARBA" id="ARBA00023136"/>
    </source>
</evidence>
<feature type="transmembrane region" description="Helical" evidence="7">
    <location>
        <begin position="201"/>
        <end position="222"/>
    </location>
</feature>
<feature type="transmembrane region" description="Helical" evidence="7">
    <location>
        <begin position="287"/>
        <end position="308"/>
    </location>
</feature>
<feature type="transmembrane region" description="Helical" evidence="7">
    <location>
        <begin position="552"/>
        <end position="573"/>
    </location>
</feature>
<comment type="caution">
    <text evidence="9">The sequence shown here is derived from an EMBL/GenBank/DDBJ whole genome shotgun (WGS) entry which is preliminary data.</text>
</comment>
<dbReference type="Proteomes" id="UP000033772">
    <property type="component" value="Unassembled WGS sequence"/>
</dbReference>
<dbReference type="EMBL" id="JZDQ02000029">
    <property type="protein sequence ID" value="OIJ25104.1"/>
    <property type="molecule type" value="Genomic_DNA"/>
</dbReference>
<keyword evidence="5 7" id="KW-0472">Membrane</keyword>
<accession>A0A1J4N3G5</accession>
<evidence type="ECO:0000259" key="8">
    <source>
        <dbReference type="Pfam" id="PF02687"/>
    </source>
</evidence>
<evidence type="ECO:0000256" key="7">
    <source>
        <dbReference type="SAM" id="Phobius"/>
    </source>
</evidence>
<name>A0A1J4N3G5_9ACTN</name>
<evidence type="ECO:0000256" key="4">
    <source>
        <dbReference type="ARBA" id="ARBA00022989"/>
    </source>
</evidence>
<dbReference type="PANTHER" id="PTHR30572">
    <property type="entry name" value="MEMBRANE COMPONENT OF TRANSPORTER-RELATED"/>
    <property type="match status" value="1"/>
</dbReference>
<feature type="transmembrane region" description="Helical" evidence="7">
    <location>
        <begin position="21"/>
        <end position="42"/>
    </location>
</feature>
<evidence type="ECO:0000313" key="10">
    <source>
        <dbReference type="Proteomes" id="UP000033772"/>
    </source>
</evidence>
<evidence type="ECO:0000256" key="3">
    <source>
        <dbReference type="ARBA" id="ARBA00022692"/>
    </source>
</evidence>
<dbReference type="GO" id="GO:0005886">
    <property type="term" value="C:plasma membrane"/>
    <property type="evidence" value="ECO:0007669"/>
    <property type="project" value="UniProtKB-SubCell"/>
</dbReference>
<protein>
    <recommendedName>
        <fullName evidence="8">ABC3 transporter permease C-terminal domain-containing protein</fullName>
    </recommendedName>
</protein>
<feature type="domain" description="ABC3 transporter permease C-terminal" evidence="8">
    <location>
        <begin position="510"/>
        <end position="617"/>
    </location>
</feature>
<dbReference type="InterPro" id="IPR003838">
    <property type="entry name" value="ABC3_permease_C"/>
</dbReference>
<keyword evidence="4 7" id="KW-1133">Transmembrane helix</keyword>
<comment type="subcellular location">
    <subcellularLocation>
        <location evidence="1">Cell membrane</location>
        <topology evidence="1">Multi-pass membrane protein</topology>
    </subcellularLocation>
</comment>
<sequence>MMVSHSLKTLRQSWPPYAGAAVALAGGIALVTLATNMLGALGTVSDGLDQQTRSQIDDLGSLFGIMAGISLFLALFVVSSTFGFVVATRRRELGLLRLLGATPRQVRTLLLGEAVAVAAVGTVAGCLLGTAVTVPVLHVLHRAGVTPVLLTMPGQGAGWAIAASCGVGVALVGAWRAGARAGRTQPVEALRDAVLERRRPTVVQGLVALTAAAALIATAWFAPGMPLLFALLVGMFLPIVAVIGANAVGGLLYTELAAVAGAAMARRDPAAHLARDLARTSGRMTSAVAAPVVAIMAVAGSMVLAVGATADWSEGADRSALHSELVVEAAHPERIRDVPGVEVSDVRRTARVGFWDGPTEVEVVDVADAAATRSLQATRGSLADLHGRAVAVTASYVTDLGGRIGQTRRMRIGDRPVEVRLVAVVPDAPNLWADVIVPDDLPGIGKVARDTGTVFVRTDAGADVAVTARSIRDTGAQVSTAAAWVGTVSAEARATNTVVLWVMLGPAGVYAAIAAVNAVLIGMSQRRRQTATARLLGATPAQVRRTTLWETVFTGAGALLVGGAIAAFTGWLVRQAVVRDVPDAPLTVPWQALSGITAACLVVLLAAAVAGAYALRGGEAPD</sequence>
<feature type="transmembrane region" description="Helical" evidence="7">
    <location>
        <begin position="108"/>
        <end position="137"/>
    </location>
</feature>
<evidence type="ECO:0000256" key="2">
    <source>
        <dbReference type="ARBA" id="ARBA00022475"/>
    </source>
</evidence>
<dbReference type="GO" id="GO:0022857">
    <property type="term" value="F:transmembrane transporter activity"/>
    <property type="evidence" value="ECO:0007669"/>
    <property type="project" value="TreeGrafter"/>
</dbReference>
<dbReference type="STRING" id="1844.UG56_019520"/>
<organism evidence="9 10">
    <name type="scientific">Nocardioides luteus</name>
    <dbReference type="NCBI Taxonomy" id="1844"/>
    <lineage>
        <taxon>Bacteria</taxon>
        <taxon>Bacillati</taxon>
        <taxon>Actinomycetota</taxon>
        <taxon>Actinomycetes</taxon>
        <taxon>Propionibacteriales</taxon>
        <taxon>Nocardioidaceae</taxon>
        <taxon>Nocardioides</taxon>
    </lineage>
</organism>
<reference evidence="9" key="1">
    <citation type="submission" date="2016-10" db="EMBL/GenBank/DDBJ databases">
        <title>Draft Genome Sequence of Nocardioides luteus Strain BAFB, an Alkane-Degrading Bacterium Isolated from JP-7 Polluted Soil.</title>
        <authorList>
            <person name="Brown L."/>
            <person name="Ruiz O.N."/>
            <person name="Gunasekera T."/>
        </authorList>
    </citation>
    <scope>NUCLEOTIDE SEQUENCE [LARGE SCALE GENOMIC DNA]</scope>
    <source>
        <strain evidence="9">BAFB</strain>
    </source>
</reference>
<keyword evidence="3 7" id="KW-0812">Transmembrane</keyword>
<proteinExistence type="inferred from homology"/>
<feature type="transmembrane region" description="Helical" evidence="7">
    <location>
        <begin position="498"/>
        <end position="520"/>
    </location>
</feature>
<dbReference type="InterPro" id="IPR050250">
    <property type="entry name" value="Macrolide_Exporter_MacB"/>
</dbReference>
<feature type="transmembrane region" description="Helical" evidence="7">
    <location>
        <begin position="157"/>
        <end position="175"/>
    </location>
</feature>
<dbReference type="AlphaFoldDB" id="A0A1J4N3G5"/>
<feature type="transmembrane region" description="Helical" evidence="7">
    <location>
        <begin position="228"/>
        <end position="254"/>
    </location>
</feature>